<keyword evidence="3" id="KW-1185">Reference proteome</keyword>
<feature type="region of interest" description="Disordered" evidence="1">
    <location>
        <begin position="41"/>
        <end position="90"/>
    </location>
</feature>
<dbReference type="AlphaFoldDB" id="A0A4C2ACL2"/>
<name>A0A4C2ACL2_EUMVA</name>
<feature type="compositionally biased region" description="Low complexity" evidence="1">
    <location>
        <begin position="70"/>
        <end position="80"/>
    </location>
</feature>
<dbReference type="Proteomes" id="UP000299102">
    <property type="component" value="Unassembled WGS sequence"/>
</dbReference>
<organism evidence="2 3">
    <name type="scientific">Eumeta variegata</name>
    <name type="common">Bagworm moth</name>
    <name type="synonym">Eumeta japonica</name>
    <dbReference type="NCBI Taxonomy" id="151549"/>
    <lineage>
        <taxon>Eukaryota</taxon>
        <taxon>Metazoa</taxon>
        <taxon>Ecdysozoa</taxon>
        <taxon>Arthropoda</taxon>
        <taxon>Hexapoda</taxon>
        <taxon>Insecta</taxon>
        <taxon>Pterygota</taxon>
        <taxon>Neoptera</taxon>
        <taxon>Endopterygota</taxon>
        <taxon>Lepidoptera</taxon>
        <taxon>Glossata</taxon>
        <taxon>Ditrysia</taxon>
        <taxon>Tineoidea</taxon>
        <taxon>Psychidae</taxon>
        <taxon>Oiketicinae</taxon>
        <taxon>Eumeta</taxon>
    </lineage>
</organism>
<sequence>MSVVVITVVSEPNAASLAIRPPRRDRGKKIYRDLFSGGETRLQREVAEDEKREGTGGGGPGAAGRRRRGPALTTPVTKGPGTPPKMIKGH</sequence>
<dbReference type="EMBL" id="BGZK01003018">
    <property type="protein sequence ID" value="GBP97868.1"/>
    <property type="molecule type" value="Genomic_DNA"/>
</dbReference>
<protein>
    <submittedName>
        <fullName evidence="2">Uncharacterized protein</fullName>
    </submittedName>
</protein>
<gene>
    <name evidence="2" type="ORF">EVAR_71138_1</name>
</gene>
<comment type="caution">
    <text evidence="2">The sequence shown here is derived from an EMBL/GenBank/DDBJ whole genome shotgun (WGS) entry which is preliminary data.</text>
</comment>
<evidence type="ECO:0000256" key="1">
    <source>
        <dbReference type="SAM" id="MobiDB-lite"/>
    </source>
</evidence>
<reference evidence="2 3" key="1">
    <citation type="journal article" date="2019" name="Commun. Biol.">
        <title>The bagworm genome reveals a unique fibroin gene that provides high tensile strength.</title>
        <authorList>
            <person name="Kono N."/>
            <person name="Nakamura H."/>
            <person name="Ohtoshi R."/>
            <person name="Tomita M."/>
            <person name="Numata K."/>
            <person name="Arakawa K."/>
        </authorList>
    </citation>
    <scope>NUCLEOTIDE SEQUENCE [LARGE SCALE GENOMIC DNA]</scope>
</reference>
<accession>A0A4C2ACL2</accession>
<evidence type="ECO:0000313" key="2">
    <source>
        <dbReference type="EMBL" id="GBP97868.1"/>
    </source>
</evidence>
<feature type="compositionally biased region" description="Basic and acidic residues" evidence="1">
    <location>
        <begin position="41"/>
        <end position="54"/>
    </location>
</feature>
<proteinExistence type="predicted"/>
<evidence type="ECO:0000313" key="3">
    <source>
        <dbReference type="Proteomes" id="UP000299102"/>
    </source>
</evidence>